<evidence type="ECO:0000313" key="5">
    <source>
        <dbReference type="Proteomes" id="UP001058974"/>
    </source>
</evidence>
<dbReference type="InterPro" id="IPR036852">
    <property type="entry name" value="Peptidase_S8/S53_dom_sf"/>
</dbReference>
<dbReference type="PANTHER" id="PTHR10795">
    <property type="entry name" value="PROPROTEIN CONVERTASE SUBTILISIN/KEXIN"/>
    <property type="match status" value="1"/>
</dbReference>
<keyword evidence="5" id="KW-1185">Reference proteome</keyword>
<dbReference type="SUPFAM" id="SSF52743">
    <property type="entry name" value="Subtilisin-like"/>
    <property type="match status" value="1"/>
</dbReference>
<dbReference type="InterPro" id="IPR045051">
    <property type="entry name" value="SBT"/>
</dbReference>
<evidence type="ECO:0000313" key="4">
    <source>
        <dbReference type="EMBL" id="KAI5433838.1"/>
    </source>
</evidence>
<comment type="caution">
    <text evidence="4">The sequence shown here is derived from an EMBL/GenBank/DDBJ whole genome shotgun (WGS) entry which is preliminary data.</text>
</comment>
<dbReference type="Gramene" id="Psat02G0091000-T1">
    <property type="protein sequence ID" value="KAI5433838.1"/>
    <property type="gene ID" value="KIW84_020910"/>
</dbReference>
<gene>
    <name evidence="4" type="ORF">KIW84_020910</name>
</gene>
<dbReference type="EMBL" id="JAMSHJ010000002">
    <property type="protein sequence ID" value="KAI5433838.1"/>
    <property type="molecule type" value="Genomic_DNA"/>
</dbReference>
<evidence type="ECO:0000256" key="1">
    <source>
        <dbReference type="ARBA" id="ARBA00004613"/>
    </source>
</evidence>
<name>A0A9D5B4Q9_PEA</name>
<dbReference type="GO" id="GO:0006508">
    <property type="term" value="P:proteolysis"/>
    <property type="evidence" value="ECO:0007669"/>
    <property type="project" value="InterPro"/>
</dbReference>
<dbReference type="AlphaFoldDB" id="A0A9D5B4Q9"/>
<organism evidence="4 5">
    <name type="scientific">Pisum sativum</name>
    <name type="common">Garden pea</name>
    <name type="synonym">Lathyrus oleraceus</name>
    <dbReference type="NCBI Taxonomy" id="3888"/>
    <lineage>
        <taxon>Eukaryota</taxon>
        <taxon>Viridiplantae</taxon>
        <taxon>Streptophyta</taxon>
        <taxon>Embryophyta</taxon>
        <taxon>Tracheophyta</taxon>
        <taxon>Spermatophyta</taxon>
        <taxon>Magnoliopsida</taxon>
        <taxon>eudicotyledons</taxon>
        <taxon>Gunneridae</taxon>
        <taxon>Pentapetalae</taxon>
        <taxon>rosids</taxon>
        <taxon>fabids</taxon>
        <taxon>Fabales</taxon>
        <taxon>Fabaceae</taxon>
        <taxon>Papilionoideae</taxon>
        <taxon>50 kb inversion clade</taxon>
        <taxon>NPAAA clade</taxon>
        <taxon>Hologalegina</taxon>
        <taxon>IRL clade</taxon>
        <taxon>Fabeae</taxon>
        <taxon>Lathyrus</taxon>
    </lineage>
</organism>
<accession>A0A9D5B4Q9</accession>
<evidence type="ECO:0000256" key="2">
    <source>
        <dbReference type="ARBA" id="ARBA00011073"/>
    </source>
</evidence>
<keyword evidence="3" id="KW-0732">Signal</keyword>
<comment type="subcellular location">
    <subcellularLocation>
        <location evidence="1">Secreted</location>
    </subcellularLocation>
</comment>
<evidence type="ECO:0000256" key="3">
    <source>
        <dbReference type="ARBA" id="ARBA00022729"/>
    </source>
</evidence>
<dbReference type="GO" id="GO:0005576">
    <property type="term" value="C:extracellular region"/>
    <property type="evidence" value="ECO:0007669"/>
    <property type="project" value="UniProtKB-SubCell"/>
</dbReference>
<reference evidence="4 5" key="1">
    <citation type="journal article" date="2022" name="Nat. Genet.">
        <title>Improved pea reference genome and pan-genome highlight genomic features and evolutionary characteristics.</title>
        <authorList>
            <person name="Yang T."/>
            <person name="Liu R."/>
            <person name="Luo Y."/>
            <person name="Hu S."/>
            <person name="Wang D."/>
            <person name="Wang C."/>
            <person name="Pandey M.K."/>
            <person name="Ge S."/>
            <person name="Xu Q."/>
            <person name="Li N."/>
            <person name="Li G."/>
            <person name="Huang Y."/>
            <person name="Saxena R.K."/>
            <person name="Ji Y."/>
            <person name="Li M."/>
            <person name="Yan X."/>
            <person name="He Y."/>
            <person name="Liu Y."/>
            <person name="Wang X."/>
            <person name="Xiang C."/>
            <person name="Varshney R.K."/>
            <person name="Ding H."/>
            <person name="Gao S."/>
            <person name="Zong X."/>
        </authorList>
    </citation>
    <scope>NUCLEOTIDE SEQUENCE [LARGE SCALE GENOMIC DNA]</scope>
    <source>
        <strain evidence="4 5">cv. Zhongwan 6</strain>
    </source>
</reference>
<dbReference type="Proteomes" id="UP001058974">
    <property type="component" value="Chromosome 2"/>
</dbReference>
<sequence length="166" mass="17992">MSIRRSIQGLNMQQESDRCEILYKWIQSRGRVKQKVSFKSARDSTGHGSHTASIAAGRYIENMNYKGLASGGARGVHQWLGLMYTKRVGIQVAMTEGISGSATNLAPRTLTATASSTDRGFSSDIMLGNGAEVTGESLSLFEMNASSRITSASQAFTGYFTSYQSR</sequence>
<proteinExistence type="inferred from homology"/>
<protein>
    <submittedName>
        <fullName evidence="4">Uncharacterized protein</fullName>
    </submittedName>
</protein>
<dbReference type="GO" id="GO:0004252">
    <property type="term" value="F:serine-type endopeptidase activity"/>
    <property type="evidence" value="ECO:0007669"/>
    <property type="project" value="InterPro"/>
</dbReference>
<dbReference type="Gene3D" id="3.40.50.200">
    <property type="entry name" value="Peptidase S8/S53 domain"/>
    <property type="match status" value="1"/>
</dbReference>
<comment type="similarity">
    <text evidence="2">Belongs to the peptidase S8 family.</text>
</comment>